<accession>A0A2J6RM97</accession>
<sequence length="461" mass="51319">MLSAEEGSHDGIEFHDMYGDLSYDDDIPQFLRQAAVDESAGTGDSGFFTSALGLDMSAQHLESGRDVHQPSTIQVPTESMTFTFLAGDPDLAAIYIREGYLLKSQKRNRNSLQEIKVDGQLEEATTDNDETSEESAKDFDKNLDAACNDETDSISQMDSMEESSEDEKHQGAVGSDLEDDDTYPQPSAGPLRNPKLSLSTLKDLFKSNIISSERFVEYLALLSDNTGTWRDNPECKFAFDFSCSRYEAFFTSLRALVATSEVYKLLPSATIDLKILSQRLEDAEWIPESDCLSGSQLLLQPLRGLSLSLQETFACITMFETGIINLETYSFDNVMAISSGDAIFVAATLLCDPYECPQATEIRRIVGNVGRAGVSLLISPAQLRKEKQKISSWDCVTHEDFNGLAEDNFRSTSVHLSFTATKWLWTPTIMVFKILKFTILRLLSQFMTKESGLPISMFCQQ</sequence>
<proteinExistence type="predicted"/>
<evidence type="ECO:0000313" key="3">
    <source>
        <dbReference type="Proteomes" id="UP000235786"/>
    </source>
</evidence>
<name>A0A2J6RM97_HYAVF</name>
<dbReference type="AlphaFoldDB" id="A0A2J6RM97"/>
<dbReference type="STRING" id="1149755.A0A2J6RM97"/>
<dbReference type="EMBL" id="KZ613946">
    <property type="protein sequence ID" value="PMD39622.1"/>
    <property type="molecule type" value="Genomic_DNA"/>
</dbReference>
<protein>
    <submittedName>
        <fullName evidence="2">Uncharacterized protein</fullName>
    </submittedName>
</protein>
<organism evidence="2 3">
    <name type="scientific">Hyaloscypha variabilis (strain UAMH 11265 / GT02V1 / F)</name>
    <name type="common">Meliniomyces variabilis</name>
    <dbReference type="NCBI Taxonomy" id="1149755"/>
    <lineage>
        <taxon>Eukaryota</taxon>
        <taxon>Fungi</taxon>
        <taxon>Dikarya</taxon>
        <taxon>Ascomycota</taxon>
        <taxon>Pezizomycotina</taxon>
        <taxon>Leotiomycetes</taxon>
        <taxon>Helotiales</taxon>
        <taxon>Hyaloscyphaceae</taxon>
        <taxon>Hyaloscypha</taxon>
        <taxon>Hyaloscypha variabilis</taxon>
    </lineage>
</organism>
<evidence type="ECO:0000313" key="2">
    <source>
        <dbReference type="EMBL" id="PMD39622.1"/>
    </source>
</evidence>
<reference evidence="2 3" key="1">
    <citation type="submission" date="2016-04" db="EMBL/GenBank/DDBJ databases">
        <title>A degradative enzymes factory behind the ericoid mycorrhizal symbiosis.</title>
        <authorList>
            <consortium name="DOE Joint Genome Institute"/>
            <person name="Martino E."/>
            <person name="Morin E."/>
            <person name="Grelet G."/>
            <person name="Kuo A."/>
            <person name="Kohler A."/>
            <person name="Daghino S."/>
            <person name="Barry K."/>
            <person name="Choi C."/>
            <person name="Cichocki N."/>
            <person name="Clum A."/>
            <person name="Copeland A."/>
            <person name="Hainaut M."/>
            <person name="Haridas S."/>
            <person name="Labutti K."/>
            <person name="Lindquist E."/>
            <person name="Lipzen A."/>
            <person name="Khouja H.-R."/>
            <person name="Murat C."/>
            <person name="Ohm R."/>
            <person name="Olson A."/>
            <person name="Spatafora J."/>
            <person name="Veneault-Fourrey C."/>
            <person name="Henrissat B."/>
            <person name="Grigoriev I."/>
            <person name="Martin F."/>
            <person name="Perotto S."/>
        </authorList>
    </citation>
    <scope>NUCLEOTIDE SEQUENCE [LARGE SCALE GENOMIC DNA]</scope>
    <source>
        <strain evidence="2 3">F</strain>
    </source>
</reference>
<feature type="region of interest" description="Disordered" evidence="1">
    <location>
        <begin position="154"/>
        <end position="194"/>
    </location>
</feature>
<dbReference type="OrthoDB" id="5354164at2759"/>
<feature type="compositionally biased region" description="Acidic residues" evidence="1">
    <location>
        <begin position="120"/>
        <end position="133"/>
    </location>
</feature>
<keyword evidence="3" id="KW-1185">Reference proteome</keyword>
<gene>
    <name evidence="2" type="ORF">L207DRAFT_529579</name>
</gene>
<evidence type="ECO:0000256" key="1">
    <source>
        <dbReference type="SAM" id="MobiDB-lite"/>
    </source>
</evidence>
<dbReference type="Proteomes" id="UP000235786">
    <property type="component" value="Unassembled WGS sequence"/>
</dbReference>
<feature type="region of interest" description="Disordered" evidence="1">
    <location>
        <begin position="118"/>
        <end position="142"/>
    </location>
</feature>